<gene>
    <name evidence="9" type="primary">lspA</name>
    <name evidence="12" type="ORF">CWI80_03525</name>
</gene>
<feature type="transmembrane region" description="Helical" evidence="9">
    <location>
        <begin position="80"/>
        <end position="100"/>
    </location>
</feature>
<name>A0A432ZAL7_9GAMM</name>
<evidence type="ECO:0000256" key="9">
    <source>
        <dbReference type="HAMAP-Rule" id="MF_00161"/>
    </source>
</evidence>
<dbReference type="Proteomes" id="UP000287022">
    <property type="component" value="Unassembled WGS sequence"/>
</dbReference>
<feature type="active site" evidence="9">
    <location>
        <position position="154"/>
    </location>
</feature>
<evidence type="ECO:0000256" key="2">
    <source>
        <dbReference type="ARBA" id="ARBA00022475"/>
    </source>
</evidence>
<evidence type="ECO:0000256" key="5">
    <source>
        <dbReference type="ARBA" id="ARBA00022750"/>
    </source>
</evidence>
<evidence type="ECO:0000256" key="10">
    <source>
        <dbReference type="RuleBase" id="RU000594"/>
    </source>
</evidence>
<sequence length="179" mass="20863">MVTVRSVVLPKANVDLNKRLSGLQFLWLSLVLIVLDQLTKQWVIRVFDLYESIEIMPYLNFTYVRNFGAAFSFLSDQDGWQRWMFTLLALAVSVILLVWLRRNPVGLWRQNFAFSLILAGAIGNVIDRLIYGYVIDFIDVYVDNWHWPAFNVADMAITVGAVLMLLEAFFEQRQEHRND</sequence>
<feature type="transmembrane region" description="Helical" evidence="9">
    <location>
        <begin position="20"/>
        <end position="38"/>
    </location>
</feature>
<evidence type="ECO:0000256" key="7">
    <source>
        <dbReference type="ARBA" id="ARBA00022989"/>
    </source>
</evidence>
<feature type="transmembrane region" description="Helical" evidence="9">
    <location>
        <begin position="147"/>
        <end position="170"/>
    </location>
</feature>
<dbReference type="PROSITE" id="PS00855">
    <property type="entry name" value="SPASE_II"/>
    <property type="match status" value="1"/>
</dbReference>
<evidence type="ECO:0000256" key="3">
    <source>
        <dbReference type="ARBA" id="ARBA00022670"/>
    </source>
</evidence>
<dbReference type="HAMAP" id="MF_00161">
    <property type="entry name" value="LspA"/>
    <property type="match status" value="1"/>
</dbReference>
<accession>A0A432ZAL7</accession>
<dbReference type="PRINTS" id="PR00781">
    <property type="entry name" value="LIPOSIGPTASE"/>
</dbReference>
<dbReference type="GO" id="GO:0004190">
    <property type="term" value="F:aspartic-type endopeptidase activity"/>
    <property type="evidence" value="ECO:0007669"/>
    <property type="project" value="UniProtKB-UniRule"/>
</dbReference>
<dbReference type="AlphaFoldDB" id="A0A432ZAL7"/>
<dbReference type="NCBIfam" id="TIGR00077">
    <property type="entry name" value="lspA"/>
    <property type="match status" value="1"/>
</dbReference>
<keyword evidence="5 9" id="KW-0064">Aspartyl protease</keyword>
<reference evidence="13" key="1">
    <citation type="journal article" date="2018" name="Front. Microbiol.">
        <title>Genome-Based Analysis Reveals the Taxonomy and Diversity of the Family Idiomarinaceae.</title>
        <authorList>
            <person name="Liu Y."/>
            <person name="Lai Q."/>
            <person name="Shao Z."/>
        </authorList>
    </citation>
    <scope>NUCLEOTIDE SEQUENCE [LARGE SCALE GENOMIC DNA]</scope>
    <source>
        <strain evidence="13">c121</strain>
    </source>
</reference>
<dbReference type="EC" id="3.4.23.36" evidence="9"/>
<dbReference type="GO" id="GO:0005886">
    <property type="term" value="C:plasma membrane"/>
    <property type="evidence" value="ECO:0007669"/>
    <property type="project" value="UniProtKB-SubCell"/>
</dbReference>
<keyword evidence="8 9" id="KW-0472">Membrane</keyword>
<protein>
    <recommendedName>
        <fullName evidence="9">Lipoprotein signal peptidase</fullName>
        <ecNumber evidence="9">3.4.23.36</ecNumber>
    </recommendedName>
    <alternativeName>
        <fullName evidence="9">Prolipoprotein signal peptidase</fullName>
    </alternativeName>
    <alternativeName>
        <fullName evidence="9">Signal peptidase II</fullName>
        <shortName evidence="9">SPase II</shortName>
    </alternativeName>
</protein>
<keyword evidence="12" id="KW-0449">Lipoprotein</keyword>
<dbReference type="InterPro" id="IPR001872">
    <property type="entry name" value="Peptidase_A8"/>
</dbReference>
<comment type="function">
    <text evidence="9 10">This protein specifically catalyzes the removal of signal peptides from prolipoproteins.</text>
</comment>
<comment type="similarity">
    <text evidence="1 9 11">Belongs to the peptidase A8 family.</text>
</comment>
<keyword evidence="3 9" id="KW-0645">Protease</keyword>
<keyword evidence="4 9" id="KW-0812">Transmembrane</keyword>
<evidence type="ECO:0000256" key="8">
    <source>
        <dbReference type="ARBA" id="ARBA00023136"/>
    </source>
</evidence>
<evidence type="ECO:0000256" key="11">
    <source>
        <dbReference type="RuleBase" id="RU004181"/>
    </source>
</evidence>
<keyword evidence="6 9" id="KW-0378">Hydrolase</keyword>
<evidence type="ECO:0000256" key="4">
    <source>
        <dbReference type="ARBA" id="ARBA00022692"/>
    </source>
</evidence>
<keyword evidence="7 9" id="KW-1133">Transmembrane helix</keyword>
<dbReference type="EMBL" id="PIQE01000001">
    <property type="protein sequence ID" value="RUO74422.1"/>
    <property type="molecule type" value="Genomic_DNA"/>
</dbReference>
<keyword evidence="2 9" id="KW-1003">Cell membrane</keyword>
<organism evidence="12 13">
    <name type="scientific">Pseudidiomarina sediminum</name>
    <dbReference type="NCBI Taxonomy" id="431675"/>
    <lineage>
        <taxon>Bacteria</taxon>
        <taxon>Pseudomonadati</taxon>
        <taxon>Pseudomonadota</taxon>
        <taxon>Gammaproteobacteria</taxon>
        <taxon>Alteromonadales</taxon>
        <taxon>Idiomarinaceae</taxon>
        <taxon>Pseudidiomarina</taxon>
    </lineage>
</organism>
<comment type="subcellular location">
    <subcellularLocation>
        <location evidence="9">Cell membrane</location>
        <topology evidence="9">Multi-pass membrane protein</topology>
    </subcellularLocation>
</comment>
<evidence type="ECO:0000256" key="6">
    <source>
        <dbReference type="ARBA" id="ARBA00022801"/>
    </source>
</evidence>
<comment type="pathway">
    <text evidence="9">Protein modification; lipoprotein biosynthesis (signal peptide cleavage).</text>
</comment>
<evidence type="ECO:0000313" key="12">
    <source>
        <dbReference type="EMBL" id="RUO74422.1"/>
    </source>
</evidence>
<proteinExistence type="inferred from homology"/>
<dbReference type="STRING" id="1122124.GCA_000423165_00693"/>
<evidence type="ECO:0000256" key="1">
    <source>
        <dbReference type="ARBA" id="ARBA00006139"/>
    </source>
</evidence>
<keyword evidence="13" id="KW-1185">Reference proteome</keyword>
<feature type="active site" evidence="9">
    <location>
        <position position="136"/>
    </location>
</feature>
<dbReference type="PANTHER" id="PTHR33695">
    <property type="entry name" value="LIPOPROTEIN SIGNAL PEPTIDASE"/>
    <property type="match status" value="1"/>
</dbReference>
<dbReference type="UniPathway" id="UPA00665"/>
<feature type="transmembrane region" description="Helical" evidence="9">
    <location>
        <begin position="112"/>
        <end position="135"/>
    </location>
</feature>
<dbReference type="GO" id="GO:0006508">
    <property type="term" value="P:proteolysis"/>
    <property type="evidence" value="ECO:0007669"/>
    <property type="project" value="UniProtKB-KW"/>
</dbReference>
<comment type="caution">
    <text evidence="12">The sequence shown here is derived from an EMBL/GenBank/DDBJ whole genome shotgun (WGS) entry which is preliminary data.</text>
</comment>
<comment type="catalytic activity">
    <reaction evidence="9 10">
        <text>Release of signal peptides from bacterial membrane prolipoproteins. Hydrolyzes -Xaa-Yaa-Zaa-|-(S,diacylglyceryl)Cys-, in which Xaa is hydrophobic (preferably Leu), and Yaa (Ala or Ser) and Zaa (Gly or Ala) have small, neutral side chains.</text>
        <dbReference type="EC" id="3.4.23.36"/>
    </reaction>
</comment>
<evidence type="ECO:0000313" key="13">
    <source>
        <dbReference type="Proteomes" id="UP000287022"/>
    </source>
</evidence>
<dbReference type="Pfam" id="PF01252">
    <property type="entry name" value="Peptidase_A8"/>
    <property type="match status" value="1"/>
</dbReference>
<dbReference type="PANTHER" id="PTHR33695:SF1">
    <property type="entry name" value="LIPOPROTEIN SIGNAL PEPTIDASE"/>
    <property type="match status" value="1"/>
</dbReference>